<dbReference type="AlphaFoldDB" id="A0A9X7MX96"/>
<organism evidence="3 4">
    <name type="scientific">Pseudomonas denitrificans</name>
    <dbReference type="NCBI Taxonomy" id="43306"/>
    <lineage>
        <taxon>Bacteria</taxon>
        <taxon>Pseudomonadati</taxon>
        <taxon>Pseudomonadota</taxon>
        <taxon>Gammaproteobacteria</taxon>
        <taxon>Pseudomonadales</taxon>
        <taxon>Pseudomonadaceae</taxon>
        <taxon>Halopseudomonas</taxon>
    </lineage>
</organism>
<evidence type="ECO:0000256" key="2">
    <source>
        <dbReference type="SAM" id="MobiDB-lite"/>
    </source>
</evidence>
<proteinExistence type="predicted"/>
<reference evidence="3 4" key="1">
    <citation type="submission" date="2019-09" db="EMBL/GenBank/DDBJ databases">
        <title>Prosopis cineraria nodule microbiome.</title>
        <authorList>
            <person name="Chaluvadi S.R."/>
            <person name="Ali R."/>
            <person name="Wang X."/>
        </authorList>
    </citation>
    <scope>NUCLEOTIDE SEQUENCE [LARGE SCALE GENOMIC DNA]</scope>
    <source>
        <strain evidence="3 4">BG1</strain>
    </source>
</reference>
<name>A0A9X7MX96_PSEDE</name>
<evidence type="ECO:0000313" key="4">
    <source>
        <dbReference type="Proteomes" id="UP000326659"/>
    </source>
</evidence>
<feature type="region of interest" description="Disordered" evidence="2">
    <location>
        <begin position="537"/>
        <end position="557"/>
    </location>
</feature>
<accession>A0A9X7MX96</accession>
<protein>
    <submittedName>
        <fullName evidence="3">Uncharacterized protein</fullName>
    </submittedName>
</protein>
<gene>
    <name evidence="3" type="ORF">F1C79_04955</name>
</gene>
<sequence>MTQFQSAPASAGSEHRVKPTALALHVASAASWGRPWRRRALSLPSPQALTFKGIRLPLQPMRSWLQLLSRAGMLGVRPPAAGVLRQPDEGEEDAPTRIEDLGFEMATEMILDFANFARQSRHNSSAEEVGAEPEAVVAASSNDEPSALASTVGIDQLHGLSLAGSVASESLDQDFLVRESSAAKGRTEAAQAPQEQIAELPPMPEAPLPLDEPPVELTMEALDVPALVERGESAAVEPVLNVQERVERPQVSTPETAASEGRTSPLVEDVGLQPVAAPVPMLFVEPVGEPSQLEEVVSELPAVEASVDTVAIEHEVEGPAETVATVEATVVAESESIVQAPVIEEAVEQRQPSVVSTAPTAPVDTAAIEPEVEGPVETVADVEASDEAVPEPIVQAPVIEEPVDQRQPSVMSIAPTAPVVTAAIEPEVEGPVETVADVEASDEAVLEPIEQAPVIEEPVEQRQPSVMSIAPTAPVVTAAIEPEVEGPAETVAAVEATVVAESESIVQAPVIEEAVEQRQSSVVSTAAVPAVAVPEAGADSEVGHEQGPEPVAVTPKAAGPGIVVSDVRLARKVVARPRPSVERASAAPSLGVSLAADESAPEVEVALQHAQPAAVADAPEASALETIAASVCSTESIGTEAAEPAQSPITEAADQPETDHPPAVMHWEPVTPEQQPDLVRQVDTQVIEMTPEGTVTDDFGFEPMIASLEDALAVLTVANVVRDATPAAKARSNAAHTSSAPLAAGVRQTDDHLPEATALQGIFIQKETEMTEMHDESIEVEAPANAPISSAELQEVAATLSVPQLEADPDDVLSDVQSTLNSLAGMAQGLTQQKQAAGRLQEELEEWNIQLQERERLAGDKEERLLQLENHLKQAKTNLDRMAAENNRLLAERSEALKELAQTVDLRDKTTVKRAESIQLEQQRIDEQTASLRTRASELDERESSLKRRSEELGVRLKQLQSAKDKFSTIVKSFNETVQFNSTLSAISKTVNE</sequence>
<evidence type="ECO:0000256" key="1">
    <source>
        <dbReference type="SAM" id="Coils"/>
    </source>
</evidence>
<keyword evidence="1" id="KW-0175">Coiled coil</keyword>
<dbReference type="EMBL" id="CP043626">
    <property type="protein sequence ID" value="QEY71043.1"/>
    <property type="molecule type" value="Genomic_DNA"/>
</dbReference>
<dbReference type="RefSeq" id="WP_151186648.1">
    <property type="nucleotide sequence ID" value="NZ_CP043626.1"/>
</dbReference>
<evidence type="ECO:0000313" key="3">
    <source>
        <dbReference type="EMBL" id="QEY71043.1"/>
    </source>
</evidence>
<dbReference type="KEGG" id="pden:F1C79_04955"/>
<feature type="coiled-coil region" evidence="1">
    <location>
        <begin position="830"/>
        <end position="899"/>
    </location>
</feature>
<feature type="region of interest" description="Disordered" evidence="2">
    <location>
        <begin position="245"/>
        <end position="265"/>
    </location>
</feature>
<dbReference type="Proteomes" id="UP000326659">
    <property type="component" value="Chromosome"/>
</dbReference>
<dbReference type="OrthoDB" id="7033546at2"/>
<keyword evidence="4" id="KW-1185">Reference proteome</keyword>